<dbReference type="InterPro" id="IPR027806">
    <property type="entry name" value="HARBI1_dom"/>
</dbReference>
<keyword evidence="5 6" id="KW-0238">DNA-binding</keyword>
<evidence type="ECO:0000256" key="5">
    <source>
        <dbReference type="ARBA" id="ARBA00023125"/>
    </source>
</evidence>
<evidence type="ECO:0000256" key="6">
    <source>
        <dbReference type="PROSITE-ProRule" id="PRU00309"/>
    </source>
</evidence>
<accession>A0AAD9QRV0</accession>
<protein>
    <recommendedName>
        <fullName evidence="9">THAP-type domain-containing protein</fullName>
    </recommendedName>
</protein>
<gene>
    <name evidence="10" type="ORF">P5673_009739</name>
</gene>
<dbReference type="Proteomes" id="UP001249851">
    <property type="component" value="Unassembled WGS sequence"/>
</dbReference>
<keyword evidence="2" id="KW-0479">Metal-binding</keyword>
<evidence type="ECO:0000256" key="8">
    <source>
        <dbReference type="SAM" id="MobiDB-lite"/>
    </source>
</evidence>
<keyword evidence="7" id="KW-0175">Coiled coil</keyword>
<evidence type="ECO:0000256" key="1">
    <source>
        <dbReference type="ARBA" id="ARBA00001968"/>
    </source>
</evidence>
<feature type="coiled-coil region" evidence="7">
    <location>
        <begin position="200"/>
        <end position="234"/>
    </location>
</feature>
<dbReference type="PROSITE" id="PS50950">
    <property type="entry name" value="ZF_THAP"/>
    <property type="match status" value="1"/>
</dbReference>
<keyword evidence="11" id="KW-1185">Reference proteome</keyword>
<dbReference type="Pfam" id="PF13359">
    <property type="entry name" value="DDE_Tnp_4"/>
    <property type="match status" value="2"/>
</dbReference>
<keyword evidence="4" id="KW-0862">Zinc</keyword>
<feature type="region of interest" description="Disordered" evidence="8">
    <location>
        <begin position="127"/>
        <end position="194"/>
    </location>
</feature>
<evidence type="ECO:0000256" key="7">
    <source>
        <dbReference type="SAM" id="Coils"/>
    </source>
</evidence>
<dbReference type="PANTHER" id="PTHR23080:SF142">
    <property type="entry name" value="SI:CH211-69L10.4"/>
    <property type="match status" value="1"/>
</dbReference>
<feature type="compositionally biased region" description="Polar residues" evidence="8">
    <location>
        <begin position="164"/>
        <end position="177"/>
    </location>
</feature>
<dbReference type="GO" id="GO:0008270">
    <property type="term" value="F:zinc ion binding"/>
    <property type="evidence" value="ECO:0007669"/>
    <property type="project" value="UniProtKB-KW"/>
</dbReference>
<comment type="caution">
    <text evidence="10">The sequence shown here is derived from an EMBL/GenBank/DDBJ whole genome shotgun (WGS) entry which is preliminary data.</text>
</comment>
<reference evidence="10" key="2">
    <citation type="journal article" date="2023" name="Science">
        <title>Genomic signatures of disease resistance in endangered staghorn corals.</title>
        <authorList>
            <person name="Vollmer S.V."/>
            <person name="Selwyn J.D."/>
            <person name="Despard B.A."/>
            <person name="Roesel C.L."/>
        </authorList>
    </citation>
    <scope>NUCLEOTIDE SEQUENCE</scope>
    <source>
        <strain evidence="10">K2</strain>
    </source>
</reference>
<sequence>MRRVARILHEVIAHFLAMDGVSSNKDNPKTTPKSRGKYCAAVDCKNSCYDSHGHRTRYHFFRYPKKIKQRNRWCNLIKRQHGKDGFSVNSSTVVCSEDFKKEDIIRKLGGRWDLKKGAEPSQFNWYREKPIRKPPKDRIQPESVRADESATSDLVSIQCDHFTDTSPGDPQNPTSDLESIPCDDLTDTSPGDPQTEANVILEMQAKIATLESKLSICQEKLREADEEMEILLRRQFSIDKVKHDNSAIMFYTGFPSYEVLISFFHYIEPKISKMQYWKGEILLKESQSYQTGENRMKPGPSRKLNSIDEFFLVLMRLKAGLFVQDLSDRFGISITTVSRICITWVNFLYYELKDMFPFPSQDLVRKNVPQEFAQFPTTRIILDCTELFIERPSAMLAQSETWSEYKHHNTWKLLVGVTPNGQAGDNVMLDRGFDISDIVPEGVTVNMPPFLVGRQQMTASETENTMSINSVRIHVERAIGRIKTYHILDGTIPNTLSSCATQIATVCGLLTNFLPPLLPPAKP</sequence>
<proteinExistence type="predicted"/>
<evidence type="ECO:0000256" key="3">
    <source>
        <dbReference type="ARBA" id="ARBA00022771"/>
    </source>
</evidence>
<dbReference type="EMBL" id="JARQWQ010000017">
    <property type="protein sequence ID" value="KAK2566262.1"/>
    <property type="molecule type" value="Genomic_DNA"/>
</dbReference>
<dbReference type="Pfam" id="PF13613">
    <property type="entry name" value="HTH_Tnp_4"/>
    <property type="match status" value="1"/>
</dbReference>
<dbReference type="Pfam" id="PF05485">
    <property type="entry name" value="THAP"/>
    <property type="match status" value="1"/>
</dbReference>
<organism evidence="10 11">
    <name type="scientific">Acropora cervicornis</name>
    <name type="common">Staghorn coral</name>
    <dbReference type="NCBI Taxonomy" id="6130"/>
    <lineage>
        <taxon>Eukaryota</taxon>
        <taxon>Metazoa</taxon>
        <taxon>Cnidaria</taxon>
        <taxon>Anthozoa</taxon>
        <taxon>Hexacorallia</taxon>
        <taxon>Scleractinia</taxon>
        <taxon>Astrocoeniina</taxon>
        <taxon>Acroporidae</taxon>
        <taxon>Acropora</taxon>
    </lineage>
</organism>
<feature type="compositionally biased region" description="Basic and acidic residues" evidence="8">
    <location>
        <begin position="127"/>
        <end position="148"/>
    </location>
</feature>
<comment type="cofactor">
    <cofactor evidence="1">
        <name>a divalent metal cation</name>
        <dbReference type="ChEBI" id="CHEBI:60240"/>
    </cofactor>
</comment>
<evidence type="ECO:0000313" key="10">
    <source>
        <dbReference type="EMBL" id="KAK2566262.1"/>
    </source>
</evidence>
<reference evidence="10" key="1">
    <citation type="journal article" date="2023" name="G3 (Bethesda)">
        <title>Whole genome assembly and annotation of the endangered Caribbean coral Acropora cervicornis.</title>
        <authorList>
            <person name="Selwyn J.D."/>
            <person name="Vollmer S.V."/>
        </authorList>
    </citation>
    <scope>NUCLEOTIDE SEQUENCE</scope>
    <source>
        <strain evidence="10">K2</strain>
    </source>
</reference>
<keyword evidence="3 6" id="KW-0863">Zinc-finger</keyword>
<dbReference type="GO" id="GO:0003677">
    <property type="term" value="F:DNA binding"/>
    <property type="evidence" value="ECO:0007669"/>
    <property type="project" value="UniProtKB-UniRule"/>
</dbReference>
<evidence type="ECO:0000256" key="2">
    <source>
        <dbReference type="ARBA" id="ARBA00022723"/>
    </source>
</evidence>
<name>A0AAD9QRV0_ACRCE</name>
<dbReference type="InterPro" id="IPR027805">
    <property type="entry name" value="Transposase_HTH_dom"/>
</dbReference>
<dbReference type="SMART" id="SM00980">
    <property type="entry name" value="THAP"/>
    <property type="match status" value="1"/>
</dbReference>
<dbReference type="InterPro" id="IPR006612">
    <property type="entry name" value="THAP_Znf"/>
</dbReference>
<dbReference type="SUPFAM" id="SSF57716">
    <property type="entry name" value="Glucocorticoid receptor-like (DNA-binding domain)"/>
    <property type="match status" value="1"/>
</dbReference>
<feature type="domain" description="THAP-type" evidence="9">
    <location>
        <begin position="35"/>
        <end position="123"/>
    </location>
</feature>
<dbReference type="AlphaFoldDB" id="A0AAD9QRV0"/>
<dbReference type="PANTHER" id="PTHR23080">
    <property type="entry name" value="THAP DOMAIN PROTEIN"/>
    <property type="match status" value="1"/>
</dbReference>
<evidence type="ECO:0000313" key="11">
    <source>
        <dbReference type="Proteomes" id="UP001249851"/>
    </source>
</evidence>
<evidence type="ECO:0000259" key="9">
    <source>
        <dbReference type="PROSITE" id="PS50950"/>
    </source>
</evidence>
<evidence type="ECO:0000256" key="4">
    <source>
        <dbReference type="ARBA" id="ARBA00022833"/>
    </source>
</evidence>